<evidence type="ECO:0000256" key="2">
    <source>
        <dbReference type="ARBA" id="ARBA00012180"/>
    </source>
</evidence>
<dbReference type="InterPro" id="IPR043502">
    <property type="entry name" value="DNA/RNA_pol_sf"/>
</dbReference>
<organism evidence="4 5">
    <name type="scientific">Cirrhinus molitorella</name>
    <name type="common">mud carp</name>
    <dbReference type="NCBI Taxonomy" id="172907"/>
    <lineage>
        <taxon>Eukaryota</taxon>
        <taxon>Metazoa</taxon>
        <taxon>Chordata</taxon>
        <taxon>Craniata</taxon>
        <taxon>Vertebrata</taxon>
        <taxon>Euteleostomi</taxon>
        <taxon>Actinopterygii</taxon>
        <taxon>Neopterygii</taxon>
        <taxon>Teleostei</taxon>
        <taxon>Ostariophysi</taxon>
        <taxon>Cypriniformes</taxon>
        <taxon>Cyprinidae</taxon>
        <taxon>Labeoninae</taxon>
        <taxon>Labeonini</taxon>
        <taxon>Cirrhinus</taxon>
    </lineage>
</organism>
<reference evidence="4 5" key="1">
    <citation type="submission" date="2023-09" db="EMBL/GenBank/DDBJ databases">
        <authorList>
            <person name="Wang M."/>
        </authorList>
    </citation>
    <scope>NUCLEOTIDE SEQUENCE [LARGE SCALE GENOMIC DNA]</scope>
    <source>
        <strain evidence="4">GT-2023</strain>
        <tissue evidence="4">Liver</tissue>
    </source>
</reference>
<dbReference type="Pfam" id="PF00078">
    <property type="entry name" value="RVT_1"/>
    <property type="match status" value="1"/>
</dbReference>
<evidence type="ECO:0000313" key="5">
    <source>
        <dbReference type="Proteomes" id="UP001558613"/>
    </source>
</evidence>
<comment type="caution">
    <text evidence="4">The sequence shown here is derived from an EMBL/GenBank/DDBJ whole genome shotgun (WGS) entry which is preliminary data.</text>
</comment>
<comment type="similarity">
    <text evidence="1">Belongs to the beta type-B retroviral polymerase family. HERV class-II K(HML-2) pol subfamily.</text>
</comment>
<dbReference type="Pfam" id="PF17919">
    <property type="entry name" value="RT_RNaseH_2"/>
    <property type="match status" value="1"/>
</dbReference>
<dbReference type="SUPFAM" id="SSF56672">
    <property type="entry name" value="DNA/RNA polymerases"/>
    <property type="match status" value="1"/>
</dbReference>
<dbReference type="EC" id="3.1.26.4" evidence="2"/>
<gene>
    <name evidence="4" type="ORF">QQF64_003479</name>
</gene>
<dbReference type="InterPro" id="IPR053134">
    <property type="entry name" value="RNA-dir_DNA_polymerase"/>
</dbReference>
<dbReference type="PANTHER" id="PTHR24559:SF435">
    <property type="entry name" value="RIBONUCLEASE H"/>
    <property type="match status" value="1"/>
</dbReference>
<dbReference type="InterPro" id="IPR041577">
    <property type="entry name" value="RT_RNaseH_2"/>
</dbReference>
<dbReference type="InterPro" id="IPR043128">
    <property type="entry name" value="Rev_trsase/Diguanyl_cyclase"/>
</dbReference>
<proteinExistence type="inferred from homology"/>
<dbReference type="PANTHER" id="PTHR24559">
    <property type="entry name" value="TRANSPOSON TY3-I GAG-POL POLYPROTEIN"/>
    <property type="match status" value="1"/>
</dbReference>
<evidence type="ECO:0000256" key="1">
    <source>
        <dbReference type="ARBA" id="ARBA00010879"/>
    </source>
</evidence>
<name>A0ABR3MLE6_9TELE</name>
<dbReference type="Gene3D" id="3.30.70.270">
    <property type="match status" value="2"/>
</dbReference>
<evidence type="ECO:0000313" key="4">
    <source>
        <dbReference type="EMBL" id="KAL1265452.1"/>
    </source>
</evidence>
<dbReference type="Gene3D" id="3.10.10.10">
    <property type="entry name" value="HIV Type 1 Reverse Transcriptase, subunit A, domain 1"/>
    <property type="match status" value="1"/>
</dbReference>
<dbReference type="CDD" id="cd01647">
    <property type="entry name" value="RT_LTR"/>
    <property type="match status" value="1"/>
</dbReference>
<keyword evidence="5" id="KW-1185">Reference proteome</keyword>
<feature type="domain" description="Reverse transcriptase" evidence="3">
    <location>
        <begin position="1"/>
        <end position="180"/>
    </location>
</feature>
<dbReference type="EMBL" id="JAYMGO010000011">
    <property type="protein sequence ID" value="KAL1265452.1"/>
    <property type="molecule type" value="Genomic_DNA"/>
</dbReference>
<sequence>MRSHLQTLYSIQQRYRHIPPSDYAAIKEHVHNCSQLNQKMRRDAFPLPRIEETLDAISGAQWFSTVDLVIGYNQVPVAEQDKSKAAFCTPFRLFEFNRMPIGLSNAPNTFQRLMERMFGDQEFQTLLLYLDDIIVISSTVTQHLERMELVFSRLQQEGLKAKLEKCCSFRQEVHYLHVRHVVSREGVSTDPGKISTVAEWRRPGNVAELRFFLGFAELLGTKKRRCSGRSIENCWTPECEQGFQCLKKKLITAPVLAYADFSRPFVLDVDSSHSGPGVVLS</sequence>
<dbReference type="Proteomes" id="UP001558613">
    <property type="component" value="Unassembled WGS sequence"/>
</dbReference>
<dbReference type="PROSITE" id="PS50878">
    <property type="entry name" value="RT_POL"/>
    <property type="match status" value="1"/>
</dbReference>
<protein>
    <recommendedName>
        <fullName evidence="2">ribonuclease H</fullName>
        <ecNumber evidence="2">3.1.26.4</ecNumber>
    </recommendedName>
</protein>
<evidence type="ECO:0000259" key="3">
    <source>
        <dbReference type="PROSITE" id="PS50878"/>
    </source>
</evidence>
<accession>A0ABR3MLE6</accession>
<dbReference type="InterPro" id="IPR000477">
    <property type="entry name" value="RT_dom"/>
</dbReference>